<evidence type="ECO:0000256" key="2">
    <source>
        <dbReference type="SAM" id="SignalP"/>
    </source>
</evidence>
<feature type="region of interest" description="Disordered" evidence="1">
    <location>
        <begin position="49"/>
        <end position="71"/>
    </location>
</feature>
<feature type="signal peptide" evidence="2">
    <location>
        <begin position="1"/>
        <end position="20"/>
    </location>
</feature>
<dbReference type="Proteomes" id="UP001375382">
    <property type="component" value="Unassembled WGS sequence"/>
</dbReference>
<feature type="chain" id="PRO_5045412843" evidence="2">
    <location>
        <begin position="21"/>
        <end position="71"/>
    </location>
</feature>
<proteinExistence type="predicted"/>
<keyword evidence="4" id="KW-1185">Reference proteome</keyword>
<evidence type="ECO:0000313" key="4">
    <source>
        <dbReference type="Proteomes" id="UP001375382"/>
    </source>
</evidence>
<keyword evidence="2" id="KW-0732">Signal</keyword>
<dbReference type="EMBL" id="JALAAR010000002">
    <property type="protein sequence ID" value="MEH8016080.1"/>
    <property type="molecule type" value="Genomic_DNA"/>
</dbReference>
<name>A0ABU8C2E5_9GAMM</name>
<evidence type="ECO:0000313" key="3">
    <source>
        <dbReference type="EMBL" id="MEH8016080.1"/>
    </source>
</evidence>
<evidence type="ECO:0000256" key="1">
    <source>
        <dbReference type="SAM" id="MobiDB-lite"/>
    </source>
</evidence>
<gene>
    <name evidence="3" type="ORF">MN202_02440</name>
</gene>
<protein>
    <submittedName>
        <fullName evidence="3">Uncharacterized protein</fullName>
    </submittedName>
</protein>
<accession>A0ABU8C2E5</accession>
<feature type="compositionally biased region" description="Basic and acidic residues" evidence="1">
    <location>
        <begin position="55"/>
        <end position="71"/>
    </location>
</feature>
<organism evidence="3 4">
    <name type="scientific">Rheinheimera muenzenbergensis</name>
    <dbReference type="NCBI Taxonomy" id="1193628"/>
    <lineage>
        <taxon>Bacteria</taxon>
        <taxon>Pseudomonadati</taxon>
        <taxon>Pseudomonadota</taxon>
        <taxon>Gammaproteobacteria</taxon>
        <taxon>Chromatiales</taxon>
        <taxon>Chromatiaceae</taxon>
        <taxon>Rheinheimera</taxon>
    </lineage>
</organism>
<reference evidence="3 4" key="1">
    <citation type="journal article" date="2023" name="Ecotoxicol. Environ. Saf.">
        <title>Mercury remediation potential of mercury-resistant strain Rheinheimera metallidurans sp. nov. isolated from a municipal waste dumping site.</title>
        <authorList>
            <person name="Yadav V."/>
            <person name="Manjhi A."/>
            <person name="Vadakedath N."/>
        </authorList>
    </citation>
    <scope>NUCLEOTIDE SEQUENCE [LARGE SCALE GENOMIC DNA]</scope>
    <source>
        <strain evidence="3 4">E-49</strain>
    </source>
</reference>
<comment type="caution">
    <text evidence="3">The sequence shown here is derived from an EMBL/GenBank/DDBJ whole genome shotgun (WGS) entry which is preliminary data.</text>
</comment>
<sequence>MKLTTTLATALLFAASTQLTNDAPAQKPQIDDTLISCALYPLCDLDIYSPAPQPSDKKIDTKDKAKGDKVA</sequence>
<dbReference type="RefSeq" id="WP_335734500.1">
    <property type="nucleotide sequence ID" value="NZ_JALAAR010000002.1"/>
</dbReference>